<dbReference type="EMBL" id="BMKQ01000001">
    <property type="protein sequence ID" value="GGF43298.1"/>
    <property type="molecule type" value="Genomic_DNA"/>
</dbReference>
<reference evidence="4" key="1">
    <citation type="journal article" date="2014" name="Int. J. Syst. Evol. Microbiol.">
        <title>Complete genome sequence of Corynebacterium casei LMG S-19264T (=DSM 44701T), isolated from a smear-ripened cheese.</title>
        <authorList>
            <consortium name="US DOE Joint Genome Institute (JGI-PGF)"/>
            <person name="Walter F."/>
            <person name="Albersmeier A."/>
            <person name="Kalinowski J."/>
            <person name="Ruckert C."/>
        </authorList>
    </citation>
    <scope>NUCLEOTIDE SEQUENCE</scope>
    <source>
        <strain evidence="4">CGMCC 1.16067</strain>
    </source>
</reference>
<proteinExistence type="predicted"/>
<keyword evidence="5" id="KW-1185">Reference proteome</keyword>
<accession>A0A917F4W1</accession>
<dbReference type="Proteomes" id="UP000649179">
    <property type="component" value="Unassembled WGS sequence"/>
</dbReference>
<feature type="compositionally biased region" description="Polar residues" evidence="1">
    <location>
        <begin position="418"/>
        <end position="439"/>
    </location>
</feature>
<evidence type="ECO:0000259" key="2">
    <source>
        <dbReference type="Pfam" id="PF02470"/>
    </source>
</evidence>
<evidence type="ECO:0008006" key="6">
    <source>
        <dbReference type="Google" id="ProtNLM"/>
    </source>
</evidence>
<dbReference type="InterPro" id="IPR024516">
    <property type="entry name" value="Mce_C"/>
</dbReference>
<gene>
    <name evidence="4" type="ORF">GCM10011519_16480</name>
</gene>
<dbReference type="PANTHER" id="PTHR33371">
    <property type="entry name" value="INTERMEMBRANE PHOSPHOLIPID TRANSPORT SYSTEM BINDING PROTEIN MLAD-RELATED"/>
    <property type="match status" value="1"/>
</dbReference>
<evidence type="ECO:0000259" key="3">
    <source>
        <dbReference type="Pfam" id="PF11887"/>
    </source>
</evidence>
<feature type="region of interest" description="Disordered" evidence="1">
    <location>
        <begin position="108"/>
        <end position="127"/>
    </location>
</feature>
<reference evidence="4" key="2">
    <citation type="submission" date="2020-09" db="EMBL/GenBank/DDBJ databases">
        <authorList>
            <person name="Sun Q."/>
            <person name="Zhou Y."/>
        </authorList>
    </citation>
    <scope>NUCLEOTIDE SEQUENCE</scope>
    <source>
        <strain evidence="4">CGMCC 1.16067</strain>
    </source>
</reference>
<organism evidence="4 5">
    <name type="scientific">Marmoricola endophyticus</name>
    <dbReference type="NCBI Taxonomy" id="2040280"/>
    <lineage>
        <taxon>Bacteria</taxon>
        <taxon>Bacillati</taxon>
        <taxon>Actinomycetota</taxon>
        <taxon>Actinomycetes</taxon>
        <taxon>Propionibacteriales</taxon>
        <taxon>Nocardioidaceae</taxon>
        <taxon>Marmoricola</taxon>
    </lineage>
</organism>
<dbReference type="GO" id="GO:0005576">
    <property type="term" value="C:extracellular region"/>
    <property type="evidence" value="ECO:0007669"/>
    <property type="project" value="TreeGrafter"/>
</dbReference>
<feature type="compositionally biased region" description="Low complexity" evidence="1">
    <location>
        <begin position="463"/>
        <end position="479"/>
    </location>
</feature>
<sequence length="542" mass="54801">MSACLGLSLVTGCSGSVYDLPLPGGPSVGDSPMTVHVRFRDVLDLVPNSLVKVNDVSVGKVTAIDLKGYTADVTLELPKGTDLPDNAQAQIRQTSLLGEKFVSLAPPASGAEGRLQGGDTIPLSRSGRNPEVEEVFSALSLLLNGGGVAQLRTIAQELNNAVGGREDEVRDTLEQLRQFTGQLDARKQQVVDAIDSLNRLAVAAKKQDSTIKLTLDELPSSIASINSQRADLVKTLRALDNLSDVGVRVIRKTKADTVATVNDLGPVLDKLADAGSALPNSIQVALSYPFVDEAVGGSPQVARNIHLGDYVNLSATLDIDAGLLGDGCKFVVGVISQALSSAGLSGNALGQAVNAVLGQLVAKNGACDQFQAGSQALLNALKPILTALAPALKIGEAGLQQVLDALGGLLGNGGAGQVITNPQTSQQSAPLSGLTQRRSNGGGVLGGLVGGGSSSGTAKKNPGSASPQTGSGSGATSSSSGGGWLSGLFGLGRAPTGYDVADAVRDGNGRKGDPLNGPAGTAAELGYNSTLGALLLQGVSTK</sequence>
<feature type="region of interest" description="Disordered" evidence="1">
    <location>
        <begin position="417"/>
        <end position="479"/>
    </location>
</feature>
<evidence type="ECO:0000313" key="4">
    <source>
        <dbReference type="EMBL" id="GGF43298.1"/>
    </source>
</evidence>
<dbReference type="InterPro" id="IPR052336">
    <property type="entry name" value="MlaD_Phospholipid_Transporter"/>
</dbReference>
<dbReference type="AlphaFoldDB" id="A0A917F4W1"/>
<evidence type="ECO:0000256" key="1">
    <source>
        <dbReference type="SAM" id="MobiDB-lite"/>
    </source>
</evidence>
<feature type="domain" description="Mammalian cell entry C-terminal" evidence="3">
    <location>
        <begin position="113"/>
        <end position="284"/>
    </location>
</feature>
<name>A0A917F4W1_9ACTN</name>
<feature type="domain" description="Mce/MlaD" evidence="2">
    <location>
        <begin position="34"/>
        <end position="107"/>
    </location>
</feature>
<dbReference type="InterPro" id="IPR005693">
    <property type="entry name" value="Mce"/>
</dbReference>
<dbReference type="PANTHER" id="PTHR33371:SF15">
    <property type="entry name" value="LIPOPROTEIN LPRN"/>
    <property type="match status" value="1"/>
</dbReference>
<comment type="caution">
    <text evidence="4">The sequence shown here is derived from an EMBL/GenBank/DDBJ whole genome shotgun (WGS) entry which is preliminary data.</text>
</comment>
<protein>
    <recommendedName>
        <fullName evidence="6">MCE family protein</fullName>
    </recommendedName>
</protein>
<feature type="compositionally biased region" description="Gly residues" evidence="1">
    <location>
        <begin position="440"/>
        <end position="454"/>
    </location>
</feature>
<dbReference type="NCBIfam" id="TIGR00996">
    <property type="entry name" value="Mtu_fam_mce"/>
    <property type="match status" value="1"/>
</dbReference>
<dbReference type="Pfam" id="PF02470">
    <property type="entry name" value="MlaD"/>
    <property type="match status" value="1"/>
</dbReference>
<evidence type="ECO:0000313" key="5">
    <source>
        <dbReference type="Proteomes" id="UP000649179"/>
    </source>
</evidence>
<dbReference type="InterPro" id="IPR003399">
    <property type="entry name" value="Mce/MlaD"/>
</dbReference>
<dbReference type="Pfam" id="PF11887">
    <property type="entry name" value="Mce4_CUP1"/>
    <property type="match status" value="1"/>
</dbReference>